<dbReference type="AlphaFoldDB" id="A0AAD7KZ44"/>
<dbReference type="PANTHER" id="PTHR36385:SF1">
    <property type="entry name" value="OS07G0562900 PROTEIN"/>
    <property type="match status" value="1"/>
</dbReference>
<evidence type="ECO:0000313" key="2">
    <source>
        <dbReference type="EMBL" id="KAJ7948589.1"/>
    </source>
</evidence>
<reference evidence="2" key="1">
    <citation type="journal article" date="2023" name="Science">
        <title>Elucidation of the pathway for biosynthesis of saponin adjuvants from the soapbark tree.</title>
        <authorList>
            <person name="Reed J."/>
            <person name="Orme A."/>
            <person name="El-Demerdash A."/>
            <person name="Owen C."/>
            <person name="Martin L.B.B."/>
            <person name="Misra R.C."/>
            <person name="Kikuchi S."/>
            <person name="Rejzek M."/>
            <person name="Martin A.C."/>
            <person name="Harkess A."/>
            <person name="Leebens-Mack J."/>
            <person name="Louveau T."/>
            <person name="Stephenson M.J."/>
            <person name="Osbourn A."/>
        </authorList>
    </citation>
    <scope>NUCLEOTIDE SEQUENCE</scope>
    <source>
        <strain evidence="2">S10</strain>
    </source>
</reference>
<accession>A0AAD7KZ44</accession>
<evidence type="ECO:0000256" key="1">
    <source>
        <dbReference type="SAM" id="MobiDB-lite"/>
    </source>
</evidence>
<feature type="region of interest" description="Disordered" evidence="1">
    <location>
        <begin position="27"/>
        <end position="61"/>
    </location>
</feature>
<gene>
    <name evidence="2" type="ORF">O6P43_029041</name>
</gene>
<dbReference type="KEGG" id="qsa:O6P43_029041"/>
<feature type="region of interest" description="Disordered" evidence="1">
    <location>
        <begin position="1"/>
        <end position="20"/>
    </location>
</feature>
<evidence type="ECO:0000313" key="3">
    <source>
        <dbReference type="Proteomes" id="UP001163823"/>
    </source>
</evidence>
<dbReference type="Proteomes" id="UP001163823">
    <property type="component" value="Chromosome 12"/>
</dbReference>
<feature type="compositionally biased region" description="Basic residues" evidence="1">
    <location>
        <begin position="47"/>
        <end position="61"/>
    </location>
</feature>
<protein>
    <submittedName>
        <fullName evidence="2">Stress response protein</fullName>
    </submittedName>
</protein>
<comment type="caution">
    <text evidence="2">The sequence shown here is derived from an EMBL/GenBank/DDBJ whole genome shotgun (WGS) entry which is preliminary data.</text>
</comment>
<organism evidence="2 3">
    <name type="scientific">Quillaja saponaria</name>
    <name type="common">Soap bark tree</name>
    <dbReference type="NCBI Taxonomy" id="32244"/>
    <lineage>
        <taxon>Eukaryota</taxon>
        <taxon>Viridiplantae</taxon>
        <taxon>Streptophyta</taxon>
        <taxon>Embryophyta</taxon>
        <taxon>Tracheophyta</taxon>
        <taxon>Spermatophyta</taxon>
        <taxon>Magnoliopsida</taxon>
        <taxon>eudicotyledons</taxon>
        <taxon>Gunneridae</taxon>
        <taxon>Pentapetalae</taxon>
        <taxon>rosids</taxon>
        <taxon>fabids</taxon>
        <taxon>Fabales</taxon>
        <taxon>Quillajaceae</taxon>
        <taxon>Quillaja</taxon>
    </lineage>
</organism>
<dbReference type="EMBL" id="JARAOO010000012">
    <property type="protein sequence ID" value="KAJ7948589.1"/>
    <property type="molecule type" value="Genomic_DNA"/>
</dbReference>
<keyword evidence="3" id="KW-1185">Reference proteome</keyword>
<proteinExistence type="predicted"/>
<sequence length="98" mass="10790">MAKNRNKKKKNNGAVPMDTVGSSVIDLPQAMDTSGPGDQSKASSIGKIKKGRPMKRSKNVRKMKAIAKAISKNERIVEKITKNESKTVRTQTAKMLYD</sequence>
<feature type="compositionally biased region" description="Basic residues" evidence="1">
    <location>
        <begin position="1"/>
        <end position="11"/>
    </location>
</feature>
<dbReference type="PANTHER" id="PTHR36385">
    <property type="entry name" value="OS07G0562900 PROTEIN"/>
    <property type="match status" value="1"/>
</dbReference>
<name>A0AAD7KZ44_QUISA</name>